<evidence type="ECO:0000256" key="2">
    <source>
        <dbReference type="ARBA" id="ARBA00023054"/>
    </source>
</evidence>
<keyword evidence="2 3" id="KW-0175">Coiled coil</keyword>
<dbReference type="AlphaFoldDB" id="A0AAV0BR48"/>
<reference evidence="4" key="1">
    <citation type="submission" date="2022-06" db="EMBL/GenBank/DDBJ databases">
        <authorList>
            <consortium name="SYNGENTA / RWTH Aachen University"/>
        </authorList>
    </citation>
    <scope>NUCLEOTIDE SEQUENCE</scope>
</reference>
<dbReference type="EMBL" id="CALTRL010006095">
    <property type="protein sequence ID" value="CAH7689581.1"/>
    <property type="molecule type" value="Genomic_DNA"/>
</dbReference>
<dbReference type="GO" id="GO:0005739">
    <property type="term" value="C:mitochondrion"/>
    <property type="evidence" value="ECO:0007669"/>
    <property type="project" value="TreeGrafter"/>
</dbReference>
<dbReference type="PANTHER" id="PTHR12499">
    <property type="entry name" value="OPTIC ATROPHY 3 PROTEIN OPA3"/>
    <property type="match status" value="1"/>
</dbReference>
<sequence>MASVKVISLLIKTLSKPLANRIKTSAQEHPKFRKMCVSLAQSVHRHETRLSSGIFSKVKPIVRPLSETKAIQNGANFLSEAFVFSVALSLIVGENLRGRIKTASRRDAINDRLNDIEINLDSLKEDNRIVKERLTDLISAHESQVQRRQSILREHEAGTEEVDRSLLSSLSDGELNLDRKLNTIADKYPSQTRLV</sequence>
<gene>
    <name evidence="4" type="ORF">PPACK8108_LOCUS24687</name>
</gene>
<evidence type="ECO:0000313" key="4">
    <source>
        <dbReference type="EMBL" id="CAH7689581.1"/>
    </source>
</evidence>
<accession>A0AAV0BR48</accession>
<comment type="caution">
    <text evidence="4">The sequence shown here is derived from an EMBL/GenBank/DDBJ whole genome shotgun (WGS) entry which is preliminary data.</text>
</comment>
<evidence type="ECO:0000256" key="3">
    <source>
        <dbReference type="SAM" id="Coils"/>
    </source>
</evidence>
<proteinExistence type="inferred from homology"/>
<dbReference type="Proteomes" id="UP001153365">
    <property type="component" value="Unassembled WGS sequence"/>
</dbReference>
<dbReference type="InterPro" id="IPR010754">
    <property type="entry name" value="OPA3-like"/>
</dbReference>
<keyword evidence="5" id="KW-1185">Reference proteome</keyword>
<organism evidence="4 5">
    <name type="scientific">Phakopsora pachyrhizi</name>
    <name type="common">Asian soybean rust disease fungus</name>
    <dbReference type="NCBI Taxonomy" id="170000"/>
    <lineage>
        <taxon>Eukaryota</taxon>
        <taxon>Fungi</taxon>
        <taxon>Dikarya</taxon>
        <taxon>Basidiomycota</taxon>
        <taxon>Pucciniomycotina</taxon>
        <taxon>Pucciniomycetes</taxon>
        <taxon>Pucciniales</taxon>
        <taxon>Phakopsoraceae</taxon>
        <taxon>Phakopsora</taxon>
    </lineage>
</organism>
<evidence type="ECO:0000256" key="1">
    <source>
        <dbReference type="ARBA" id="ARBA00007584"/>
    </source>
</evidence>
<comment type="similarity">
    <text evidence="1">Belongs to the OPA3 family.</text>
</comment>
<dbReference type="GO" id="GO:0019216">
    <property type="term" value="P:regulation of lipid metabolic process"/>
    <property type="evidence" value="ECO:0007669"/>
    <property type="project" value="TreeGrafter"/>
</dbReference>
<protein>
    <submittedName>
        <fullName evidence="4">Optic atrophy 3 protein-domain-containing protein</fullName>
    </submittedName>
</protein>
<dbReference type="Pfam" id="PF07047">
    <property type="entry name" value="OPA3"/>
    <property type="match status" value="1"/>
</dbReference>
<evidence type="ECO:0000313" key="5">
    <source>
        <dbReference type="Proteomes" id="UP001153365"/>
    </source>
</evidence>
<dbReference type="PANTHER" id="PTHR12499:SF0">
    <property type="entry name" value="OPTIC ATROPHY 3 PROTEIN"/>
    <property type="match status" value="1"/>
</dbReference>
<feature type="coiled-coil region" evidence="3">
    <location>
        <begin position="106"/>
        <end position="140"/>
    </location>
</feature>
<name>A0AAV0BR48_PHAPC</name>